<feature type="domain" description="SnoaL-like" evidence="2">
    <location>
        <begin position="48"/>
        <end position="150"/>
    </location>
</feature>
<evidence type="ECO:0000256" key="1">
    <source>
        <dbReference type="SAM" id="MobiDB-lite"/>
    </source>
</evidence>
<reference evidence="4" key="1">
    <citation type="journal article" date="2019" name="Int. J. Syst. Evol. Microbiol.">
        <title>The Global Catalogue of Microorganisms (GCM) 10K type strain sequencing project: providing services to taxonomists for standard genome sequencing and annotation.</title>
        <authorList>
            <consortium name="The Broad Institute Genomics Platform"/>
            <consortium name="The Broad Institute Genome Sequencing Center for Infectious Disease"/>
            <person name="Wu L."/>
            <person name="Ma J."/>
        </authorList>
    </citation>
    <scope>NUCLEOTIDE SEQUENCE [LARGE SCALE GENOMIC DNA]</scope>
    <source>
        <strain evidence="4">JCM 10411</strain>
    </source>
</reference>
<comment type="caution">
    <text evidence="3">The sequence shown here is derived from an EMBL/GenBank/DDBJ whole genome shotgun (WGS) entry which is preliminary data.</text>
</comment>
<evidence type="ECO:0000313" key="3">
    <source>
        <dbReference type="EMBL" id="MFC5853687.1"/>
    </source>
</evidence>
<proteinExistence type="predicted"/>
<accession>A0ABW1DYH6</accession>
<protein>
    <submittedName>
        <fullName evidence="3">Nuclear transport factor 2 family protein</fullName>
    </submittedName>
</protein>
<feature type="compositionally biased region" description="Low complexity" evidence="1">
    <location>
        <begin position="20"/>
        <end position="35"/>
    </location>
</feature>
<dbReference type="SUPFAM" id="SSF54427">
    <property type="entry name" value="NTF2-like"/>
    <property type="match status" value="1"/>
</dbReference>
<dbReference type="Gene3D" id="3.10.450.50">
    <property type="match status" value="1"/>
</dbReference>
<gene>
    <name evidence="3" type="ORF">ACFPZI_18285</name>
</gene>
<dbReference type="Proteomes" id="UP001596180">
    <property type="component" value="Unassembled WGS sequence"/>
</dbReference>
<feature type="region of interest" description="Disordered" evidence="1">
    <location>
        <begin position="1"/>
        <end position="40"/>
    </location>
</feature>
<sequence length="168" mass="17945">MTGTPDTRPHSPADAPPLTASAAPGRPAPSAEEGPSSALSPNVATLSEFLRLLAARETMRQALSMVADDFVALEPASLPYGGAYHGPTGLLDMLRAVNSVVRLDIEDIRLSDAGDLVMARVEVTLVVRDTGERLRTRIVELYTVAEGSIRKLDVFYHDTAAVHRLLGT</sequence>
<evidence type="ECO:0000259" key="2">
    <source>
        <dbReference type="Pfam" id="PF12680"/>
    </source>
</evidence>
<dbReference type="InterPro" id="IPR032710">
    <property type="entry name" value="NTF2-like_dom_sf"/>
</dbReference>
<keyword evidence="4" id="KW-1185">Reference proteome</keyword>
<dbReference type="EMBL" id="JBHSOA010000037">
    <property type="protein sequence ID" value="MFC5853687.1"/>
    <property type="molecule type" value="Genomic_DNA"/>
</dbReference>
<dbReference type="Pfam" id="PF12680">
    <property type="entry name" value="SnoaL_2"/>
    <property type="match status" value="1"/>
</dbReference>
<name>A0ABW1DYH6_9ACTN</name>
<evidence type="ECO:0000313" key="4">
    <source>
        <dbReference type="Proteomes" id="UP001596180"/>
    </source>
</evidence>
<dbReference type="InterPro" id="IPR037401">
    <property type="entry name" value="SnoaL-like"/>
</dbReference>
<dbReference type="RefSeq" id="WP_381364243.1">
    <property type="nucleotide sequence ID" value="NZ_JBHSOA010000037.1"/>
</dbReference>
<organism evidence="3 4">
    <name type="scientific">Streptomyces chlorus</name>
    <dbReference type="NCBI Taxonomy" id="887452"/>
    <lineage>
        <taxon>Bacteria</taxon>
        <taxon>Bacillati</taxon>
        <taxon>Actinomycetota</taxon>
        <taxon>Actinomycetes</taxon>
        <taxon>Kitasatosporales</taxon>
        <taxon>Streptomycetaceae</taxon>
        <taxon>Streptomyces</taxon>
    </lineage>
</organism>